<evidence type="ECO:0000313" key="1">
    <source>
        <dbReference type="EMBL" id="KAG7093002.1"/>
    </source>
</evidence>
<dbReference type="RefSeq" id="XP_043009472.1">
    <property type="nucleotide sequence ID" value="XM_043154182.1"/>
</dbReference>
<dbReference type="Proteomes" id="UP001049176">
    <property type="component" value="Chromosome 5"/>
</dbReference>
<accession>A0A9P7USN9</accession>
<organism evidence="1 2">
    <name type="scientific">Marasmius oreades</name>
    <name type="common">fairy-ring Marasmius</name>
    <dbReference type="NCBI Taxonomy" id="181124"/>
    <lineage>
        <taxon>Eukaryota</taxon>
        <taxon>Fungi</taxon>
        <taxon>Dikarya</taxon>
        <taxon>Basidiomycota</taxon>
        <taxon>Agaricomycotina</taxon>
        <taxon>Agaricomycetes</taxon>
        <taxon>Agaricomycetidae</taxon>
        <taxon>Agaricales</taxon>
        <taxon>Marasmiineae</taxon>
        <taxon>Marasmiaceae</taxon>
        <taxon>Marasmius</taxon>
    </lineage>
</organism>
<keyword evidence="2" id="KW-1185">Reference proteome</keyword>
<dbReference type="KEGG" id="more:E1B28_009301"/>
<sequence length="100" mass="11589">MGDPGDLRHRDLYGLEKLFGEVLVHRFANKLSIQISRFHNVYGARGTWYGRREKALEGKAVVAKWPNPQLIQAAKDGKRWLKSLSRRRNHSTTLLFITNM</sequence>
<gene>
    <name evidence="1" type="ORF">E1B28_009301</name>
</gene>
<proteinExistence type="predicted"/>
<dbReference type="GeneID" id="66078377"/>
<protein>
    <submittedName>
        <fullName evidence="1">Uncharacterized protein</fullName>
    </submittedName>
</protein>
<name>A0A9P7USN9_9AGAR</name>
<dbReference type="Gene3D" id="3.90.25.10">
    <property type="entry name" value="UDP-galactose 4-epimerase, domain 1"/>
    <property type="match status" value="1"/>
</dbReference>
<comment type="caution">
    <text evidence="1">The sequence shown here is derived from an EMBL/GenBank/DDBJ whole genome shotgun (WGS) entry which is preliminary data.</text>
</comment>
<dbReference type="AlphaFoldDB" id="A0A9P7USN9"/>
<reference evidence="1" key="1">
    <citation type="journal article" date="2021" name="Genome Biol. Evol.">
        <title>The assembled and annotated genome of the fairy-ring fungus Marasmius oreades.</title>
        <authorList>
            <person name="Hiltunen M."/>
            <person name="Ament-Velasquez S.L."/>
            <person name="Johannesson H."/>
        </authorList>
    </citation>
    <scope>NUCLEOTIDE SEQUENCE</scope>
    <source>
        <strain evidence="1">03SP1</strain>
    </source>
</reference>
<evidence type="ECO:0000313" key="2">
    <source>
        <dbReference type="Proteomes" id="UP001049176"/>
    </source>
</evidence>
<dbReference type="EMBL" id="CM032185">
    <property type="protein sequence ID" value="KAG7093002.1"/>
    <property type="molecule type" value="Genomic_DNA"/>
</dbReference>